<evidence type="ECO:0000256" key="12">
    <source>
        <dbReference type="ARBA" id="ARBA00031989"/>
    </source>
</evidence>
<sequence length="252" mass="27098">MAAPGNKPLSGGGLGRVSGPFRLDRTSLTYAEEAVPQREGKTNWRRWTVRFLHSTSVHRVATALLVLDLLLVVASMELQVQSRIFEGNAKQQCLDAYATASAVPEPFIGNPQCNPAGAPDCDVKAQAPYRVAHALHEAELVLAACSMAILSVFLLENLAMLAAIGLQFFHSFFFVLDILVVSISLALESWAISAPNKETLLALGLIVTARIWRFFRVAHGVYFLEHARGSDAGNLEGGASPSGEARDSAGRA</sequence>
<evidence type="ECO:0000256" key="1">
    <source>
        <dbReference type="ARBA" id="ARBA00004651"/>
    </source>
</evidence>
<dbReference type="PANTHER" id="PTHR46480">
    <property type="entry name" value="F20B24.22"/>
    <property type="match status" value="1"/>
</dbReference>
<evidence type="ECO:0000256" key="8">
    <source>
        <dbReference type="ARBA" id="ARBA00023054"/>
    </source>
</evidence>
<dbReference type="AlphaFoldDB" id="A0A061R0T5"/>
<keyword evidence="8" id="KW-0175">Coiled coil</keyword>
<dbReference type="InterPro" id="IPR031846">
    <property type="entry name" value="Hvcn1"/>
</dbReference>
<evidence type="ECO:0000259" key="14">
    <source>
        <dbReference type="Pfam" id="PF00520"/>
    </source>
</evidence>
<evidence type="ECO:0000256" key="11">
    <source>
        <dbReference type="ARBA" id="ARBA00023303"/>
    </source>
</evidence>
<dbReference type="EMBL" id="GBEZ01022488">
    <property type="protein sequence ID" value="JAC64354.1"/>
    <property type="molecule type" value="Transcribed_RNA"/>
</dbReference>
<dbReference type="InterPro" id="IPR027359">
    <property type="entry name" value="Volt_channel_dom_sf"/>
</dbReference>
<name>A0A061R0T5_9CHLO</name>
<dbReference type="InterPro" id="IPR005821">
    <property type="entry name" value="Ion_trans_dom"/>
</dbReference>
<keyword evidence="5 13" id="KW-0812">Transmembrane</keyword>
<reference evidence="15" key="1">
    <citation type="submission" date="2014-05" db="EMBL/GenBank/DDBJ databases">
        <title>The transcriptome of the halophilic microalga Tetraselmis sp. GSL018 isolated from the Great Salt Lake, Utah.</title>
        <authorList>
            <person name="Jinkerson R.E."/>
            <person name="D'Adamo S."/>
            <person name="Posewitz M.C."/>
        </authorList>
    </citation>
    <scope>NUCLEOTIDE SEQUENCE</scope>
    <source>
        <strain evidence="15">GSL018</strain>
    </source>
</reference>
<keyword evidence="9" id="KW-0406">Ion transport</keyword>
<evidence type="ECO:0000256" key="4">
    <source>
        <dbReference type="ARBA" id="ARBA00022475"/>
    </source>
</evidence>
<feature type="domain" description="Ion transport" evidence="14">
    <location>
        <begin position="139"/>
        <end position="219"/>
    </location>
</feature>
<keyword evidence="10 13" id="KW-0472">Membrane</keyword>
<keyword evidence="7 13" id="KW-1133">Transmembrane helix</keyword>
<evidence type="ECO:0000256" key="9">
    <source>
        <dbReference type="ARBA" id="ARBA00023065"/>
    </source>
</evidence>
<dbReference type="PANTHER" id="PTHR46480:SF1">
    <property type="entry name" value="VOLTAGE-GATED HYDROGEN CHANNEL 1"/>
    <property type="match status" value="1"/>
</dbReference>
<evidence type="ECO:0000313" key="15">
    <source>
        <dbReference type="EMBL" id="JAC64354.1"/>
    </source>
</evidence>
<accession>A0A061R0T5</accession>
<keyword evidence="11" id="KW-0407">Ion channel</keyword>
<keyword evidence="3" id="KW-0813">Transport</keyword>
<dbReference type="GO" id="GO:0030171">
    <property type="term" value="F:voltage-gated proton channel activity"/>
    <property type="evidence" value="ECO:0007669"/>
    <property type="project" value="InterPro"/>
</dbReference>
<gene>
    <name evidence="15" type="ORF">TSPGSL018_18481</name>
</gene>
<evidence type="ECO:0000256" key="13">
    <source>
        <dbReference type="SAM" id="Phobius"/>
    </source>
</evidence>
<keyword evidence="4" id="KW-1003">Cell membrane</keyword>
<evidence type="ECO:0000256" key="3">
    <source>
        <dbReference type="ARBA" id="ARBA00022448"/>
    </source>
</evidence>
<evidence type="ECO:0000256" key="10">
    <source>
        <dbReference type="ARBA" id="ARBA00023136"/>
    </source>
</evidence>
<evidence type="ECO:0000256" key="7">
    <source>
        <dbReference type="ARBA" id="ARBA00022989"/>
    </source>
</evidence>
<comment type="subcellular location">
    <subcellularLocation>
        <location evidence="1">Cell membrane</location>
        <topology evidence="1">Multi-pass membrane protein</topology>
    </subcellularLocation>
</comment>
<proteinExistence type="predicted"/>
<dbReference type="GO" id="GO:0034702">
    <property type="term" value="C:monoatomic ion channel complex"/>
    <property type="evidence" value="ECO:0007669"/>
    <property type="project" value="UniProtKB-KW"/>
</dbReference>
<evidence type="ECO:0000256" key="6">
    <source>
        <dbReference type="ARBA" id="ARBA00022882"/>
    </source>
</evidence>
<feature type="transmembrane region" description="Helical" evidence="13">
    <location>
        <begin position="168"/>
        <end position="187"/>
    </location>
</feature>
<feature type="transmembrane region" description="Helical" evidence="13">
    <location>
        <begin position="140"/>
        <end position="162"/>
    </location>
</feature>
<keyword evidence="6" id="KW-0851">Voltage-gated channel</keyword>
<dbReference type="Pfam" id="PF00520">
    <property type="entry name" value="Ion_trans"/>
    <property type="match status" value="1"/>
</dbReference>
<dbReference type="Gene3D" id="1.20.120.350">
    <property type="entry name" value="Voltage-gated potassium channels. Chain C"/>
    <property type="match status" value="1"/>
</dbReference>
<evidence type="ECO:0000256" key="2">
    <source>
        <dbReference type="ARBA" id="ARBA00015897"/>
    </source>
</evidence>
<evidence type="ECO:0000256" key="5">
    <source>
        <dbReference type="ARBA" id="ARBA00022692"/>
    </source>
</evidence>
<organism evidence="15">
    <name type="scientific">Tetraselmis sp. GSL018</name>
    <dbReference type="NCBI Taxonomy" id="582737"/>
    <lineage>
        <taxon>Eukaryota</taxon>
        <taxon>Viridiplantae</taxon>
        <taxon>Chlorophyta</taxon>
        <taxon>core chlorophytes</taxon>
        <taxon>Chlorodendrophyceae</taxon>
        <taxon>Chlorodendrales</taxon>
        <taxon>Chlorodendraceae</taxon>
        <taxon>Tetraselmis</taxon>
    </lineage>
</organism>
<dbReference type="GO" id="GO:0005886">
    <property type="term" value="C:plasma membrane"/>
    <property type="evidence" value="ECO:0007669"/>
    <property type="project" value="UniProtKB-SubCell"/>
</dbReference>
<protein>
    <recommendedName>
        <fullName evidence="2">Voltage-gated hydrogen channel 1</fullName>
    </recommendedName>
    <alternativeName>
        <fullName evidence="12">Hydrogen voltage-gated channel 1</fullName>
    </alternativeName>
</protein>